<gene>
    <name evidence="9" type="ORF">BAGA_29270</name>
</gene>
<feature type="signal peptide" evidence="6">
    <location>
        <begin position="1"/>
        <end position="26"/>
    </location>
</feature>
<dbReference type="OrthoDB" id="9813368at2"/>
<feature type="domain" description="NlpC/P60" evidence="8">
    <location>
        <begin position="322"/>
        <end position="445"/>
    </location>
</feature>
<dbReference type="eggNOG" id="COG4991">
    <property type="taxonomic scope" value="Bacteria"/>
</dbReference>
<name>A0A073KC97_9BACI</name>
<dbReference type="InterPro" id="IPR038765">
    <property type="entry name" value="Papain-like_cys_pep_sf"/>
</dbReference>
<dbReference type="InterPro" id="IPR052354">
    <property type="entry name" value="Cell_Wall_Dynamics_Protein"/>
</dbReference>
<dbReference type="PROSITE" id="PS51935">
    <property type="entry name" value="NLPC_P60"/>
    <property type="match status" value="1"/>
</dbReference>
<dbReference type="PANTHER" id="PTHR34408">
    <property type="entry name" value="FAMILY PROTEIN, PUTATIVE-RELATED"/>
    <property type="match status" value="1"/>
</dbReference>
<feature type="chain" id="PRO_5001691041" evidence="6">
    <location>
        <begin position="27"/>
        <end position="445"/>
    </location>
</feature>
<dbReference type="SMART" id="SM00287">
    <property type="entry name" value="SH3b"/>
    <property type="match status" value="3"/>
</dbReference>
<evidence type="ECO:0000256" key="4">
    <source>
        <dbReference type="ARBA" id="ARBA00022807"/>
    </source>
</evidence>
<dbReference type="AlphaFoldDB" id="A0A073KC97"/>
<evidence type="ECO:0000313" key="9">
    <source>
        <dbReference type="EMBL" id="KEK24146.1"/>
    </source>
</evidence>
<keyword evidence="4" id="KW-0788">Thiol protease</keyword>
<dbReference type="SUPFAM" id="SSF50044">
    <property type="entry name" value="SH3-domain"/>
    <property type="match status" value="2"/>
</dbReference>
<dbReference type="EMBL" id="JOTM01000009">
    <property type="protein sequence ID" value="KEK24146.1"/>
    <property type="molecule type" value="Genomic_DNA"/>
</dbReference>
<feature type="compositionally biased region" description="Low complexity" evidence="5">
    <location>
        <begin position="295"/>
        <end position="306"/>
    </location>
</feature>
<comment type="similarity">
    <text evidence="1">Belongs to the peptidase C40 family.</text>
</comment>
<dbReference type="Pfam" id="PF00877">
    <property type="entry name" value="NLPC_P60"/>
    <property type="match status" value="1"/>
</dbReference>
<comment type="caution">
    <text evidence="9">The sequence shown here is derived from an EMBL/GenBank/DDBJ whole genome shotgun (WGS) entry which is preliminary data.</text>
</comment>
<feature type="domain" description="SH3b" evidence="7">
    <location>
        <begin position="219"/>
        <end position="281"/>
    </location>
</feature>
<dbReference type="InterPro" id="IPR000064">
    <property type="entry name" value="NLP_P60_dom"/>
</dbReference>
<protein>
    <submittedName>
        <fullName evidence="9">Peptidase P60</fullName>
    </submittedName>
</protein>
<evidence type="ECO:0000256" key="6">
    <source>
        <dbReference type="SAM" id="SignalP"/>
    </source>
</evidence>
<dbReference type="InterPro" id="IPR003646">
    <property type="entry name" value="SH3-like_bac-type"/>
</dbReference>
<dbReference type="RefSeq" id="WP_033674776.1">
    <property type="nucleotide sequence ID" value="NZ_JOTM01000009.1"/>
</dbReference>
<dbReference type="GO" id="GO:0006508">
    <property type="term" value="P:proteolysis"/>
    <property type="evidence" value="ECO:0007669"/>
    <property type="project" value="UniProtKB-KW"/>
</dbReference>
<feature type="compositionally biased region" description="Polar residues" evidence="5">
    <location>
        <begin position="316"/>
        <end position="326"/>
    </location>
</feature>
<keyword evidence="10" id="KW-1185">Reference proteome</keyword>
<dbReference type="Pfam" id="PF08239">
    <property type="entry name" value="SH3_3"/>
    <property type="match status" value="3"/>
</dbReference>
<dbReference type="InterPro" id="IPR036028">
    <property type="entry name" value="SH3-like_dom_sf"/>
</dbReference>
<evidence type="ECO:0000256" key="3">
    <source>
        <dbReference type="ARBA" id="ARBA00022801"/>
    </source>
</evidence>
<dbReference type="Proteomes" id="UP000027778">
    <property type="component" value="Unassembled WGS sequence"/>
</dbReference>
<dbReference type="SUPFAM" id="SSF54001">
    <property type="entry name" value="Cysteine proteinases"/>
    <property type="match status" value="1"/>
</dbReference>
<evidence type="ECO:0000256" key="2">
    <source>
        <dbReference type="ARBA" id="ARBA00022670"/>
    </source>
</evidence>
<feature type="domain" description="SH3b" evidence="7">
    <location>
        <begin position="64"/>
        <end position="126"/>
    </location>
</feature>
<dbReference type="Gene3D" id="2.30.30.40">
    <property type="entry name" value="SH3 Domains"/>
    <property type="match status" value="3"/>
</dbReference>
<sequence length="445" mass="46961">MKKVLAGLAAASVAGVVVPGMDTAHAQVSTDALKEIDGQTQKQTQKQTIEPKVTETKVVETKSELKYTVTADVLNVRTGAGTGNDIISKVQEGQVLQVTGEENGWLEVNVNGKTGYVSSDFVTTGGKKETAVQQGTGTYTVKVSSLNVRTGPSASHTVVGTVNKGQTVQVVGEVQDWFKINHDGGTGYVSKDFVTKGGTTTNVNTETENPSNNEMTIRKDGSYVVDTGALRVRTGPATYNAVIGGVVKGQTLQVISGENGWYKINHQGKTGYVSADLVKFVKGGTGNVTTPSRPTTGGEQGNTQTEKPQIEKPQTEKPTTPSANGSSIVSIAQSLNGSPYVYGGTTPSGFDCSGYVYYVLNKAGHSGARQTVAGYWSSKTKTTNPQPGDLVYFKDTTGPGRGMTHMGIYLGNGQFISAETEETGVRIQSVNNSYWSKHLAGYSKA</sequence>
<organism evidence="9 10">
    <name type="scientific">Bacillus gaemokensis</name>
    <dbReference type="NCBI Taxonomy" id="574375"/>
    <lineage>
        <taxon>Bacteria</taxon>
        <taxon>Bacillati</taxon>
        <taxon>Bacillota</taxon>
        <taxon>Bacilli</taxon>
        <taxon>Bacillales</taxon>
        <taxon>Bacillaceae</taxon>
        <taxon>Bacillus</taxon>
        <taxon>Bacillus cereus group</taxon>
    </lineage>
</organism>
<dbReference type="STRING" id="574375.AZF08_11520"/>
<proteinExistence type="inferred from homology"/>
<evidence type="ECO:0000259" key="7">
    <source>
        <dbReference type="PROSITE" id="PS51781"/>
    </source>
</evidence>
<dbReference type="PROSITE" id="PS51781">
    <property type="entry name" value="SH3B"/>
    <property type="match status" value="3"/>
</dbReference>
<reference evidence="9 10" key="1">
    <citation type="submission" date="2014-06" db="EMBL/GenBank/DDBJ databases">
        <title>Draft genome sequence of Bacillus gaemokensis JCM 15801 (MCCC 1A00707).</title>
        <authorList>
            <person name="Lai Q."/>
            <person name="Liu Y."/>
            <person name="Shao Z."/>
        </authorList>
    </citation>
    <scope>NUCLEOTIDE SEQUENCE [LARGE SCALE GENOMIC DNA]</scope>
    <source>
        <strain evidence="9 10">JCM 15801</strain>
    </source>
</reference>
<dbReference type="eggNOG" id="COG3103">
    <property type="taxonomic scope" value="Bacteria"/>
</dbReference>
<dbReference type="GO" id="GO:0008234">
    <property type="term" value="F:cysteine-type peptidase activity"/>
    <property type="evidence" value="ECO:0007669"/>
    <property type="project" value="UniProtKB-KW"/>
</dbReference>
<keyword evidence="6" id="KW-0732">Signal</keyword>
<dbReference type="Gene3D" id="3.90.1720.10">
    <property type="entry name" value="endopeptidase domain like (from Nostoc punctiforme)"/>
    <property type="match status" value="1"/>
</dbReference>
<keyword evidence="3" id="KW-0378">Hydrolase</keyword>
<evidence type="ECO:0000256" key="5">
    <source>
        <dbReference type="SAM" id="MobiDB-lite"/>
    </source>
</evidence>
<accession>A0A073KC97</accession>
<dbReference type="NCBIfam" id="NF040678">
    <property type="entry name" value="EntFM_CwpFM"/>
    <property type="match status" value="1"/>
</dbReference>
<keyword evidence="2" id="KW-0645">Protease</keyword>
<feature type="region of interest" description="Disordered" evidence="5">
    <location>
        <begin position="283"/>
        <end position="326"/>
    </location>
</feature>
<evidence type="ECO:0000259" key="8">
    <source>
        <dbReference type="PROSITE" id="PS51935"/>
    </source>
</evidence>
<dbReference type="eggNOG" id="COG0791">
    <property type="taxonomic scope" value="Bacteria"/>
</dbReference>
<evidence type="ECO:0000256" key="1">
    <source>
        <dbReference type="ARBA" id="ARBA00007074"/>
    </source>
</evidence>
<dbReference type="PANTHER" id="PTHR34408:SF1">
    <property type="entry name" value="GLYCOSYL HYDROLASE FAMILY 19 DOMAIN-CONTAINING PROTEIN HI_1415"/>
    <property type="match status" value="1"/>
</dbReference>
<evidence type="ECO:0000313" key="10">
    <source>
        <dbReference type="Proteomes" id="UP000027778"/>
    </source>
</evidence>
<feature type="domain" description="SH3b" evidence="7">
    <location>
        <begin position="136"/>
        <end position="198"/>
    </location>
</feature>